<accession>A0A1L6ZHE5</accession>
<evidence type="ECO:0000313" key="2">
    <source>
        <dbReference type="EMBL" id="APT45936.1"/>
    </source>
</evidence>
<dbReference type="EMBL" id="CP015607">
    <property type="protein sequence ID" value="APT45936.1"/>
    <property type="molecule type" value="Genomic_DNA"/>
</dbReference>
<dbReference type="Pfam" id="PF01391">
    <property type="entry name" value="Collagen"/>
    <property type="match status" value="1"/>
</dbReference>
<gene>
    <name evidence="2" type="ORF">BSA145_08475</name>
</gene>
<name>A0A1L6ZHE5_BACIA</name>
<organism evidence="2 3">
    <name type="scientific">Bacillus safensis</name>
    <dbReference type="NCBI Taxonomy" id="561879"/>
    <lineage>
        <taxon>Bacteria</taxon>
        <taxon>Bacillati</taxon>
        <taxon>Bacillota</taxon>
        <taxon>Bacilli</taxon>
        <taxon>Bacillales</taxon>
        <taxon>Bacillaceae</taxon>
        <taxon>Bacillus</taxon>
    </lineage>
</organism>
<dbReference type="AlphaFoldDB" id="A0A1L6ZHE5"/>
<feature type="compositionally biased region" description="Low complexity" evidence="1">
    <location>
        <begin position="50"/>
        <end position="59"/>
    </location>
</feature>
<evidence type="ECO:0008006" key="4">
    <source>
        <dbReference type="Google" id="ProtNLM"/>
    </source>
</evidence>
<feature type="compositionally biased region" description="Basic and acidic residues" evidence="1">
    <location>
        <begin position="60"/>
        <end position="77"/>
    </location>
</feature>
<dbReference type="InterPro" id="IPR008160">
    <property type="entry name" value="Collagen"/>
</dbReference>
<dbReference type="Proteomes" id="UP000185426">
    <property type="component" value="Chromosome"/>
</dbReference>
<dbReference type="RefSeq" id="WP_075622170.1">
    <property type="nucleotide sequence ID" value="NZ_CP015607.1"/>
</dbReference>
<feature type="region of interest" description="Disordered" evidence="1">
    <location>
        <begin position="1"/>
        <end position="80"/>
    </location>
</feature>
<reference evidence="2 3" key="1">
    <citation type="submission" date="2016-05" db="EMBL/GenBank/DDBJ databases">
        <title>Complete Genome and Methylome Analysis of Psychrotrophic Bacterial Isolates from Antarctic Lake Untersee.</title>
        <authorList>
            <person name="Fomenkov A."/>
            <person name="Akimov V.N."/>
            <person name="Vasilyeva L.V."/>
            <person name="Andersen D."/>
            <person name="Vincze T."/>
            <person name="Roberts R.J."/>
        </authorList>
    </citation>
    <scope>NUCLEOTIDE SEQUENCE [LARGE SCALE GENOMIC DNA]</scope>
    <source>
        <strain evidence="2 3">U14-5</strain>
    </source>
</reference>
<sequence>MAKDYLNESNGVFTSAEAGPDGKPITAVTVKDNSEENPLYVKGLKGDPGEQGPQGPQGPKGEKGEPGEQGPKGDKGDPAVIETGAIKNDHLADKSVNSRTIGTGSVMWENLNSAVKDMITDLQTRVNELEGKENTE</sequence>
<protein>
    <recommendedName>
        <fullName evidence="4">Collagen-like protein</fullName>
    </recommendedName>
</protein>
<evidence type="ECO:0000256" key="1">
    <source>
        <dbReference type="SAM" id="MobiDB-lite"/>
    </source>
</evidence>
<evidence type="ECO:0000313" key="3">
    <source>
        <dbReference type="Proteomes" id="UP000185426"/>
    </source>
</evidence>
<proteinExistence type="predicted"/>